<proteinExistence type="inferred from homology"/>
<feature type="transmembrane region" description="Helical" evidence="14">
    <location>
        <begin position="288"/>
        <end position="309"/>
    </location>
</feature>
<dbReference type="Pfam" id="PF01618">
    <property type="entry name" value="MotA_ExbB"/>
    <property type="match status" value="1"/>
</dbReference>
<evidence type="ECO:0000256" key="7">
    <source>
        <dbReference type="ARBA" id="ARBA00022692"/>
    </source>
</evidence>
<organism evidence="17 18">
    <name type="scientific">Candidatus Filomicrobium marinum</name>
    <dbReference type="NCBI Taxonomy" id="1608628"/>
    <lineage>
        <taxon>Bacteria</taxon>
        <taxon>Pseudomonadati</taxon>
        <taxon>Pseudomonadota</taxon>
        <taxon>Alphaproteobacteria</taxon>
        <taxon>Hyphomicrobiales</taxon>
        <taxon>Hyphomicrobiaceae</taxon>
        <taxon>Filomicrobium</taxon>
    </lineage>
</organism>
<protein>
    <recommendedName>
        <fullName evidence="3">Biopolymer transport protein ExbB</fullName>
    </recommendedName>
</protein>
<dbReference type="InterPro" id="IPR002898">
    <property type="entry name" value="MotA_ExbB_proton_chnl"/>
</dbReference>
<evidence type="ECO:0000256" key="13">
    <source>
        <dbReference type="SAM" id="MobiDB-lite"/>
    </source>
</evidence>
<evidence type="ECO:0000256" key="2">
    <source>
        <dbReference type="ARBA" id="ARBA00011471"/>
    </source>
</evidence>
<accession>A0A0D6JE90</accession>
<evidence type="ECO:0000256" key="6">
    <source>
        <dbReference type="ARBA" id="ARBA00022519"/>
    </source>
</evidence>
<evidence type="ECO:0000256" key="1">
    <source>
        <dbReference type="ARBA" id="ARBA00004429"/>
    </source>
</evidence>
<evidence type="ECO:0000313" key="17">
    <source>
        <dbReference type="EMBL" id="CPR18588.1"/>
    </source>
</evidence>
<comment type="subcellular location">
    <subcellularLocation>
        <location evidence="1">Cell inner membrane</location>
        <topology evidence="1">Multi-pass membrane protein</topology>
    </subcellularLocation>
    <subcellularLocation>
        <location evidence="12">Membrane</location>
        <topology evidence="12">Multi-pass membrane protein</topology>
    </subcellularLocation>
</comment>
<sequence length="394" mass="40305">MFAARTWPLFAAICIVAAGLAPSALSQEAPASTSQTPANPPAVDSAPTPPVEPNQPAPLAVEPQSPAAPTIDNTPPATAQPSMSPAQGLAQQTSPALSPSATDSTITAPASESPGAPANDDVPPAGNQSAGADQAPIDVPTAVGQNPATAAAAPASEDDRQDLPHDLSPLNMFLNADIIVKGVMILLAIASVLSWTIWFAKLAHLGFASGRLRREMSRLQRDASLAAAADRRQTSSDPLSLMVTAARDEVIRSDNGLLPADGIKERVTSHLARIEATAGRAMTSGTGLLATIGATAPFVGLFGTVWGIMNSFIGISKAQTTNLAVVAPGIAEALLATGIGLVAAIPAVIFYNQLARSISGYKAKLADGAAMVERLVSRDLDRQAARTPYLKAGE</sequence>
<dbReference type="KEGG" id="fil:BN1229_v1_1774"/>
<feature type="transmembrane region" description="Helical" evidence="14">
    <location>
        <begin position="329"/>
        <end position="351"/>
    </location>
</feature>
<evidence type="ECO:0000256" key="15">
    <source>
        <dbReference type="SAM" id="SignalP"/>
    </source>
</evidence>
<evidence type="ECO:0000313" key="18">
    <source>
        <dbReference type="Proteomes" id="UP000033187"/>
    </source>
</evidence>
<name>A0A0D6JE90_9HYPH</name>
<evidence type="ECO:0000259" key="16">
    <source>
        <dbReference type="Pfam" id="PF01618"/>
    </source>
</evidence>
<reference evidence="18" key="1">
    <citation type="submission" date="2015-02" db="EMBL/GenBank/DDBJ databases">
        <authorList>
            <person name="Chooi Y.-H."/>
        </authorList>
    </citation>
    <scope>NUCLEOTIDE SEQUENCE [LARGE SCALE GENOMIC DNA]</scope>
    <source>
        <strain evidence="18">strain Y</strain>
    </source>
</reference>
<evidence type="ECO:0000256" key="9">
    <source>
        <dbReference type="ARBA" id="ARBA00022989"/>
    </source>
</evidence>
<feature type="compositionally biased region" description="Polar residues" evidence="13">
    <location>
        <begin position="27"/>
        <end position="37"/>
    </location>
</feature>
<dbReference type="AlphaFoldDB" id="A0A0D6JE90"/>
<dbReference type="InterPro" id="IPR014164">
    <property type="entry name" value="TonB_ExbB_1"/>
</dbReference>
<evidence type="ECO:0000256" key="14">
    <source>
        <dbReference type="SAM" id="Phobius"/>
    </source>
</evidence>
<keyword evidence="7 14" id="KW-0812">Transmembrane</keyword>
<dbReference type="PANTHER" id="PTHR30625:SF16">
    <property type="entry name" value="BIOPOLYMER TRANSPORT PROTEIN EXBB"/>
    <property type="match status" value="1"/>
</dbReference>
<keyword evidence="4 12" id="KW-0813">Transport</keyword>
<evidence type="ECO:0000256" key="5">
    <source>
        <dbReference type="ARBA" id="ARBA00022475"/>
    </source>
</evidence>
<comment type="similarity">
    <text evidence="12">Belongs to the exbB/tolQ family.</text>
</comment>
<keyword evidence="9 14" id="KW-1133">Transmembrane helix</keyword>
<evidence type="ECO:0000256" key="10">
    <source>
        <dbReference type="ARBA" id="ARBA00023136"/>
    </source>
</evidence>
<feature type="transmembrane region" description="Helical" evidence="14">
    <location>
        <begin position="183"/>
        <end position="208"/>
    </location>
</feature>
<evidence type="ECO:0000256" key="11">
    <source>
        <dbReference type="ARBA" id="ARBA00024816"/>
    </source>
</evidence>
<dbReference type="EMBL" id="LN829119">
    <property type="protein sequence ID" value="CPR18588.1"/>
    <property type="molecule type" value="Genomic_DNA"/>
</dbReference>
<evidence type="ECO:0000256" key="8">
    <source>
        <dbReference type="ARBA" id="ARBA00022927"/>
    </source>
</evidence>
<dbReference type="GO" id="GO:0017038">
    <property type="term" value="P:protein import"/>
    <property type="evidence" value="ECO:0007669"/>
    <property type="project" value="TreeGrafter"/>
</dbReference>
<dbReference type="PANTHER" id="PTHR30625">
    <property type="entry name" value="PROTEIN TOLQ"/>
    <property type="match status" value="1"/>
</dbReference>
<dbReference type="GO" id="GO:0022857">
    <property type="term" value="F:transmembrane transporter activity"/>
    <property type="evidence" value="ECO:0007669"/>
    <property type="project" value="InterPro"/>
</dbReference>
<feature type="compositionally biased region" description="Pro residues" evidence="13">
    <location>
        <begin position="47"/>
        <end position="56"/>
    </location>
</feature>
<comment type="function">
    <text evidence="11">Involved in the TonB-dependent energy-dependent transport of various receptor-bound substrates. Protects ExbD from proteolytic degradation and functionally stabilizes TonB.</text>
</comment>
<keyword evidence="15" id="KW-0732">Signal</keyword>
<feature type="signal peptide" evidence="15">
    <location>
        <begin position="1"/>
        <end position="26"/>
    </location>
</feature>
<evidence type="ECO:0000256" key="3">
    <source>
        <dbReference type="ARBA" id="ARBA00022093"/>
    </source>
</evidence>
<keyword evidence="18" id="KW-1185">Reference proteome</keyword>
<comment type="subunit">
    <text evidence="2">The accessory proteins ExbB and ExbD seem to form a complex with TonB.</text>
</comment>
<gene>
    <name evidence="17" type="primary">exbB</name>
    <name evidence="17" type="ORF">YBN1229_v1_1777</name>
</gene>
<dbReference type="InterPro" id="IPR050790">
    <property type="entry name" value="ExbB/TolQ_transport"/>
</dbReference>
<keyword evidence="8 12" id="KW-0653">Protein transport</keyword>
<keyword evidence="10 14" id="KW-0472">Membrane</keyword>
<keyword evidence="6" id="KW-0997">Cell inner membrane</keyword>
<dbReference type="NCBIfam" id="TIGR02797">
    <property type="entry name" value="exbB"/>
    <property type="match status" value="1"/>
</dbReference>
<dbReference type="GO" id="GO:0005886">
    <property type="term" value="C:plasma membrane"/>
    <property type="evidence" value="ECO:0007669"/>
    <property type="project" value="UniProtKB-SubCell"/>
</dbReference>
<keyword evidence="5" id="KW-1003">Cell membrane</keyword>
<feature type="chain" id="PRO_5002306130" description="Biopolymer transport protein ExbB" evidence="15">
    <location>
        <begin position="27"/>
        <end position="394"/>
    </location>
</feature>
<feature type="region of interest" description="Disordered" evidence="13">
    <location>
        <begin position="27"/>
        <end position="164"/>
    </location>
</feature>
<evidence type="ECO:0000256" key="4">
    <source>
        <dbReference type="ARBA" id="ARBA00022448"/>
    </source>
</evidence>
<dbReference type="Proteomes" id="UP000033187">
    <property type="component" value="Chromosome 1"/>
</dbReference>
<feature type="compositionally biased region" description="Polar residues" evidence="13">
    <location>
        <begin position="71"/>
        <end position="110"/>
    </location>
</feature>
<evidence type="ECO:0000256" key="12">
    <source>
        <dbReference type="RuleBase" id="RU004057"/>
    </source>
</evidence>
<feature type="domain" description="MotA/TolQ/ExbB proton channel" evidence="16">
    <location>
        <begin position="265"/>
        <end position="360"/>
    </location>
</feature>
<dbReference type="KEGG" id="fiy:BN1229_v1_1777"/>